<dbReference type="AlphaFoldDB" id="A0A1W5D219"/>
<organism evidence="2 3">
    <name type="scientific">Lasallia pustulata</name>
    <dbReference type="NCBI Taxonomy" id="136370"/>
    <lineage>
        <taxon>Eukaryota</taxon>
        <taxon>Fungi</taxon>
        <taxon>Dikarya</taxon>
        <taxon>Ascomycota</taxon>
        <taxon>Pezizomycotina</taxon>
        <taxon>Lecanoromycetes</taxon>
        <taxon>OSLEUM clade</taxon>
        <taxon>Umbilicariomycetidae</taxon>
        <taxon>Umbilicariales</taxon>
        <taxon>Umbilicariaceae</taxon>
        <taxon>Lasallia</taxon>
    </lineage>
</organism>
<dbReference type="Proteomes" id="UP000192927">
    <property type="component" value="Unassembled WGS sequence"/>
</dbReference>
<keyword evidence="3" id="KW-1185">Reference proteome</keyword>
<feature type="region of interest" description="Disordered" evidence="1">
    <location>
        <begin position="1"/>
        <end position="32"/>
    </location>
</feature>
<proteinExistence type="predicted"/>
<feature type="compositionally biased region" description="Polar residues" evidence="1">
    <location>
        <begin position="356"/>
        <end position="365"/>
    </location>
</feature>
<dbReference type="EMBL" id="FWEW01001418">
    <property type="protein sequence ID" value="SLM37177.1"/>
    <property type="molecule type" value="Genomic_DNA"/>
</dbReference>
<evidence type="ECO:0000313" key="3">
    <source>
        <dbReference type="Proteomes" id="UP000192927"/>
    </source>
</evidence>
<evidence type="ECO:0000313" key="2">
    <source>
        <dbReference type="EMBL" id="SLM37177.1"/>
    </source>
</evidence>
<feature type="region of interest" description="Disordered" evidence="1">
    <location>
        <begin position="339"/>
        <end position="375"/>
    </location>
</feature>
<evidence type="ECO:0000256" key="1">
    <source>
        <dbReference type="SAM" id="MobiDB-lite"/>
    </source>
</evidence>
<protein>
    <submittedName>
        <fullName evidence="2">Uncharacterized protein</fullName>
    </submittedName>
</protein>
<accession>A0A1W5D219</accession>
<reference evidence="3" key="1">
    <citation type="submission" date="2017-03" db="EMBL/GenBank/DDBJ databases">
        <authorList>
            <person name="Sharma R."/>
            <person name="Thines M."/>
        </authorList>
    </citation>
    <scope>NUCLEOTIDE SEQUENCE [LARGE SCALE GENOMIC DNA]</scope>
</reference>
<sequence>MSIQPHPGQYATPPESFTSPPFTPPPTDEKPTSLVSRIVEEIKNRQEGRNLTSTPWAVYFLDLKGYQKLQHELQRDESLCGFAQHKLRYDYFPSTSHLVLRMPTDLHEEFITRIVEEVQVQLKSIQDASAEFAKEIRSRGSASIKFADDEYSKHDPDAQFRHSKAQFPGIVIEVSYAQKRKDLERLADDYILGSDSDIRVVVGLDIECKTGKKATLSVWRPNIITNEAGEKELVTQLVVANQVFRDSNGNPSASHTGGLQLRLRDFATEALAGVELQLRDPISLPVNKLYSLLEHAEDAASVVRQQAGIVTTNKPWVRKRRRESSPLEELAQRYEERFCANENRAEDQTTRDDSSYKTGSTSEGRSQLICAREKE</sequence>
<feature type="compositionally biased region" description="Basic and acidic residues" evidence="1">
    <location>
        <begin position="339"/>
        <end position="355"/>
    </location>
</feature>
<name>A0A1W5D219_9LECA</name>